<dbReference type="PROSITE" id="PS50297">
    <property type="entry name" value="ANK_REP_REGION"/>
    <property type="match status" value="2"/>
</dbReference>
<evidence type="ECO:0000256" key="2">
    <source>
        <dbReference type="ARBA" id="ARBA00023043"/>
    </source>
</evidence>
<keyword evidence="1" id="KW-0677">Repeat</keyword>
<dbReference type="Gene3D" id="1.25.40.20">
    <property type="entry name" value="Ankyrin repeat-containing domain"/>
    <property type="match status" value="1"/>
</dbReference>
<dbReference type="PROSITE" id="PS50088">
    <property type="entry name" value="ANK_REPEAT"/>
    <property type="match status" value="3"/>
</dbReference>
<dbReference type="AlphaFoldDB" id="A0A9N9MLF8"/>
<proteinExistence type="predicted"/>
<evidence type="ECO:0000256" key="3">
    <source>
        <dbReference type="PROSITE-ProRule" id="PRU00023"/>
    </source>
</evidence>
<dbReference type="Pfam" id="PF12796">
    <property type="entry name" value="Ank_2"/>
    <property type="match status" value="1"/>
</dbReference>
<dbReference type="PANTHER" id="PTHR24198:SF165">
    <property type="entry name" value="ANKYRIN REPEAT-CONTAINING PROTEIN-RELATED"/>
    <property type="match status" value="1"/>
</dbReference>
<evidence type="ECO:0000313" key="4">
    <source>
        <dbReference type="EMBL" id="CAG9762698.1"/>
    </source>
</evidence>
<gene>
    <name evidence="4" type="ORF">CEUTPL_LOCUS3373</name>
</gene>
<name>A0A9N9MLF8_9CUCU</name>
<reference evidence="4" key="1">
    <citation type="submission" date="2022-01" db="EMBL/GenBank/DDBJ databases">
        <authorList>
            <person name="King R."/>
        </authorList>
    </citation>
    <scope>NUCLEOTIDE SEQUENCE</scope>
</reference>
<feature type="repeat" description="ANK" evidence="3">
    <location>
        <begin position="315"/>
        <end position="347"/>
    </location>
</feature>
<dbReference type="SMART" id="SM00248">
    <property type="entry name" value="ANK"/>
    <property type="match status" value="4"/>
</dbReference>
<dbReference type="EMBL" id="OU892288">
    <property type="protein sequence ID" value="CAG9762698.1"/>
    <property type="molecule type" value="Genomic_DNA"/>
</dbReference>
<dbReference type="SUPFAM" id="SSF48403">
    <property type="entry name" value="Ankyrin repeat"/>
    <property type="match status" value="1"/>
</dbReference>
<dbReference type="OrthoDB" id="6084525at2759"/>
<dbReference type="Proteomes" id="UP001152799">
    <property type="component" value="Chromosome 12"/>
</dbReference>
<evidence type="ECO:0000256" key="1">
    <source>
        <dbReference type="ARBA" id="ARBA00022737"/>
    </source>
</evidence>
<dbReference type="InterPro" id="IPR036770">
    <property type="entry name" value="Ankyrin_rpt-contain_sf"/>
</dbReference>
<dbReference type="InterPro" id="IPR002110">
    <property type="entry name" value="Ankyrin_rpt"/>
</dbReference>
<accession>A0A9N9MLF8</accession>
<protein>
    <submittedName>
        <fullName evidence="4">Uncharacterized protein</fullName>
    </submittedName>
</protein>
<feature type="repeat" description="ANK" evidence="3">
    <location>
        <begin position="191"/>
        <end position="223"/>
    </location>
</feature>
<evidence type="ECO:0000313" key="5">
    <source>
        <dbReference type="Proteomes" id="UP001152799"/>
    </source>
</evidence>
<keyword evidence="2 3" id="KW-0040">ANK repeat</keyword>
<feature type="repeat" description="ANK" evidence="3">
    <location>
        <begin position="282"/>
        <end position="314"/>
    </location>
</feature>
<sequence length="376" mass="43328">MEGNSLSLLTQKEADFESDMERHLYQFLLDKKYFLIVEGAVIHVVVKVLSKLNDVNLNEFNNNSIAKYLGADCQIDLLGQKLSETSTTESCKNLLVCHIIQAEQVDLSNMEKAIIPKLKGESKKLIIVSPKNMFNNLKKLDCGKFLLIDEFNRKVHVDQYWTLYQSITFGFMEQLGKPENSFNVNEPLYVTNEFLIHKAIREGHINIIYFLLACGASLHCEDKKGRDPFELALKKGNDNDVMNALLYKLNSTEWYEFLHRAIKSGKIQYLKLLLQRNFDLNEDKTLLHQSVKNGHLDIVKLLLQKGANVDHLDSDENSPLHIAVIHNHLQIVKYLVSQNAEINLKNMEKKTPLDLSKKYPLVNQYLLRVYNFVECT</sequence>
<keyword evidence="5" id="KW-1185">Reference proteome</keyword>
<dbReference type="PANTHER" id="PTHR24198">
    <property type="entry name" value="ANKYRIN REPEAT AND PROTEIN KINASE DOMAIN-CONTAINING PROTEIN"/>
    <property type="match status" value="1"/>
</dbReference>
<organism evidence="4 5">
    <name type="scientific">Ceutorhynchus assimilis</name>
    <name type="common">cabbage seed weevil</name>
    <dbReference type="NCBI Taxonomy" id="467358"/>
    <lineage>
        <taxon>Eukaryota</taxon>
        <taxon>Metazoa</taxon>
        <taxon>Ecdysozoa</taxon>
        <taxon>Arthropoda</taxon>
        <taxon>Hexapoda</taxon>
        <taxon>Insecta</taxon>
        <taxon>Pterygota</taxon>
        <taxon>Neoptera</taxon>
        <taxon>Endopterygota</taxon>
        <taxon>Coleoptera</taxon>
        <taxon>Polyphaga</taxon>
        <taxon>Cucujiformia</taxon>
        <taxon>Curculionidae</taxon>
        <taxon>Ceutorhynchinae</taxon>
        <taxon>Ceutorhynchus</taxon>
    </lineage>
</organism>